<comment type="caution">
    <text evidence="3">The sequence shown here is derived from an EMBL/GenBank/DDBJ whole genome shotgun (WGS) entry which is preliminary data.</text>
</comment>
<evidence type="ECO:0000256" key="1">
    <source>
        <dbReference type="SAM" id="MobiDB-lite"/>
    </source>
</evidence>
<reference evidence="3 4" key="1">
    <citation type="journal article" date="2020" name="ISME J.">
        <title>Comparative genomics reveals insights into cyanobacterial evolution and habitat adaptation.</title>
        <authorList>
            <person name="Chen M.Y."/>
            <person name="Teng W.K."/>
            <person name="Zhao L."/>
            <person name="Hu C.X."/>
            <person name="Zhou Y.K."/>
            <person name="Han B.P."/>
            <person name="Song L.R."/>
            <person name="Shu W.S."/>
        </authorList>
    </citation>
    <scope>NUCLEOTIDE SEQUENCE [LARGE SCALE GENOMIC DNA]</scope>
    <source>
        <strain evidence="3 4">FACHB-1249</strain>
    </source>
</reference>
<name>A0ABR8IPU0_APHFL</name>
<protein>
    <submittedName>
        <fullName evidence="3">Uncharacterized protein</fullName>
    </submittedName>
</protein>
<keyword evidence="4" id="KW-1185">Reference proteome</keyword>
<keyword evidence="2" id="KW-0732">Signal</keyword>
<evidence type="ECO:0000313" key="4">
    <source>
        <dbReference type="Proteomes" id="UP000660270"/>
    </source>
</evidence>
<gene>
    <name evidence="3" type="ORF">H6G43_06645</name>
</gene>
<proteinExistence type="predicted"/>
<sequence length="307" mass="31451">MLKTSSLFLALSLSPLILFSFQPVNQAQVSSPSKGNAGGMSGGVNPYPSPSPQPTTLPTFRPTTLPTPQPTASPGPSKGNAGGTSGGVNPTPQPTTSPGPSKGNAGGTSGNPNQQVPRININFTPISKSPNITTTTAADGSVTLGITPVSQNSLNQAFRGLVTELASPGGNGTISNLISGGSNAQSIVTELTNTFATIGVSPQLSRGLLESLANLLSPVNSSIKRSYRTAKLPENELLTNTKALRASLTIAQVNATASVDINKLSIAITGYNNIVNESSPKVLLGLSQNQDFVEIGRVLKKLRAAID</sequence>
<feature type="chain" id="PRO_5047133779" evidence="2">
    <location>
        <begin position="27"/>
        <end position="307"/>
    </location>
</feature>
<dbReference type="RefSeq" id="WP_190588949.1">
    <property type="nucleotide sequence ID" value="NZ_JACJTM010000010.1"/>
</dbReference>
<organism evidence="3 4">
    <name type="scientific">Aphanizomenon flos-aquae FACHB-1249</name>
    <dbReference type="NCBI Taxonomy" id="2692889"/>
    <lineage>
        <taxon>Bacteria</taxon>
        <taxon>Bacillati</taxon>
        <taxon>Cyanobacteriota</taxon>
        <taxon>Cyanophyceae</taxon>
        <taxon>Nostocales</taxon>
        <taxon>Aphanizomenonaceae</taxon>
        <taxon>Aphanizomenon</taxon>
    </lineage>
</organism>
<evidence type="ECO:0000313" key="3">
    <source>
        <dbReference type="EMBL" id="MBD2684922.1"/>
    </source>
</evidence>
<accession>A0ABR8IPU0</accession>
<feature type="region of interest" description="Disordered" evidence="1">
    <location>
        <begin position="28"/>
        <end position="118"/>
    </location>
</feature>
<evidence type="ECO:0000256" key="2">
    <source>
        <dbReference type="SAM" id="SignalP"/>
    </source>
</evidence>
<dbReference type="EMBL" id="JACJTM010000010">
    <property type="protein sequence ID" value="MBD2684922.1"/>
    <property type="molecule type" value="Genomic_DNA"/>
</dbReference>
<feature type="signal peptide" evidence="2">
    <location>
        <begin position="1"/>
        <end position="26"/>
    </location>
</feature>
<dbReference type="Proteomes" id="UP000660270">
    <property type="component" value="Unassembled WGS sequence"/>
</dbReference>